<accession>A0A9X2RH60</accession>
<dbReference type="InterPro" id="IPR011650">
    <property type="entry name" value="Peptidase_M20_dimer"/>
</dbReference>
<feature type="binding site" evidence="2">
    <location>
        <position position="165"/>
    </location>
    <ligand>
        <name>Mn(2+)</name>
        <dbReference type="ChEBI" id="CHEBI:29035"/>
        <label>2</label>
    </ligand>
</feature>
<dbReference type="SUPFAM" id="SSF53187">
    <property type="entry name" value="Zn-dependent exopeptidases"/>
    <property type="match status" value="1"/>
</dbReference>
<proteinExistence type="predicted"/>
<comment type="caution">
    <text evidence="5">The sequence shown here is derived from an EMBL/GenBank/DDBJ whole genome shotgun (WGS) entry which is preliminary data.</text>
</comment>
<dbReference type="PIRSF" id="PIRSF005962">
    <property type="entry name" value="Pept_M20D_amidohydro"/>
    <property type="match status" value="1"/>
</dbReference>
<dbReference type="EMBL" id="JANIBC010000002">
    <property type="protein sequence ID" value="MCQ8184575.1"/>
    <property type="molecule type" value="Genomic_DNA"/>
</dbReference>
<dbReference type="Proteomes" id="UP001142610">
    <property type="component" value="Unassembled WGS sequence"/>
</dbReference>
<protein>
    <submittedName>
        <fullName evidence="5">Amidohydrolase</fullName>
    </submittedName>
</protein>
<dbReference type="PANTHER" id="PTHR11014:SF63">
    <property type="entry name" value="METALLOPEPTIDASE, PUTATIVE (AFU_ORTHOLOGUE AFUA_6G09600)-RELATED"/>
    <property type="match status" value="1"/>
</dbReference>
<comment type="cofactor">
    <cofactor evidence="2">
        <name>Mn(2+)</name>
        <dbReference type="ChEBI" id="CHEBI:29035"/>
    </cofactor>
    <text evidence="2">The Mn(2+) ion enhances activity.</text>
</comment>
<evidence type="ECO:0000313" key="6">
    <source>
        <dbReference type="Proteomes" id="UP001142610"/>
    </source>
</evidence>
<feature type="signal peptide" evidence="3">
    <location>
        <begin position="1"/>
        <end position="20"/>
    </location>
</feature>
<dbReference type="GO" id="GO:0046872">
    <property type="term" value="F:metal ion binding"/>
    <property type="evidence" value="ECO:0007669"/>
    <property type="project" value="UniProtKB-KW"/>
</dbReference>
<dbReference type="Pfam" id="PF01546">
    <property type="entry name" value="Peptidase_M20"/>
    <property type="match status" value="1"/>
</dbReference>
<evidence type="ECO:0000259" key="4">
    <source>
        <dbReference type="Pfam" id="PF07687"/>
    </source>
</evidence>
<dbReference type="RefSeq" id="WP_256618423.1">
    <property type="nucleotide sequence ID" value="NZ_JANIBC010000002.1"/>
</dbReference>
<dbReference type="GO" id="GO:0019877">
    <property type="term" value="P:diaminopimelate biosynthetic process"/>
    <property type="evidence" value="ECO:0007669"/>
    <property type="project" value="UniProtKB-ARBA"/>
</dbReference>
<feature type="binding site" evidence="2">
    <location>
        <position position="131"/>
    </location>
    <ligand>
        <name>Mn(2+)</name>
        <dbReference type="ChEBI" id="CHEBI:29035"/>
        <label>2</label>
    </ligand>
</feature>
<feature type="domain" description="Peptidase M20 dimerisation" evidence="4">
    <location>
        <begin position="210"/>
        <end position="310"/>
    </location>
</feature>
<dbReference type="Gene3D" id="3.30.70.360">
    <property type="match status" value="1"/>
</dbReference>
<feature type="binding site" evidence="2">
    <location>
        <position position="192"/>
    </location>
    <ligand>
        <name>Mn(2+)</name>
        <dbReference type="ChEBI" id="CHEBI:29035"/>
        <label>2</label>
    </ligand>
</feature>
<keyword evidence="6" id="KW-1185">Reference proteome</keyword>
<dbReference type="NCBIfam" id="TIGR01891">
    <property type="entry name" value="amidohydrolases"/>
    <property type="match status" value="1"/>
</dbReference>
<evidence type="ECO:0000256" key="3">
    <source>
        <dbReference type="SAM" id="SignalP"/>
    </source>
</evidence>
<dbReference type="PANTHER" id="PTHR11014">
    <property type="entry name" value="PEPTIDASE M20 FAMILY MEMBER"/>
    <property type="match status" value="1"/>
</dbReference>
<dbReference type="Pfam" id="PF07687">
    <property type="entry name" value="M20_dimer"/>
    <property type="match status" value="1"/>
</dbReference>
<evidence type="ECO:0000256" key="1">
    <source>
        <dbReference type="ARBA" id="ARBA00022801"/>
    </source>
</evidence>
<dbReference type="SUPFAM" id="SSF55031">
    <property type="entry name" value="Bacterial exopeptidase dimerisation domain"/>
    <property type="match status" value="1"/>
</dbReference>
<feature type="binding site" evidence="2">
    <location>
        <position position="129"/>
    </location>
    <ligand>
        <name>Mn(2+)</name>
        <dbReference type="ChEBI" id="CHEBI:29035"/>
        <label>2</label>
    </ligand>
</feature>
<dbReference type="InterPro" id="IPR002933">
    <property type="entry name" value="Peptidase_M20"/>
</dbReference>
<gene>
    <name evidence="5" type="ORF">NOG11_04170</name>
</gene>
<keyword evidence="3" id="KW-0732">Signal</keyword>
<dbReference type="Gene3D" id="3.40.630.10">
    <property type="entry name" value="Zn peptidases"/>
    <property type="match status" value="1"/>
</dbReference>
<organism evidence="5 6">
    <name type="scientific">Parvularcula maris</name>
    <dbReference type="NCBI Taxonomy" id="2965077"/>
    <lineage>
        <taxon>Bacteria</taxon>
        <taxon>Pseudomonadati</taxon>
        <taxon>Pseudomonadota</taxon>
        <taxon>Alphaproteobacteria</taxon>
        <taxon>Parvularculales</taxon>
        <taxon>Parvularculaceae</taxon>
        <taxon>Parvularcula</taxon>
    </lineage>
</organism>
<name>A0A9X2RH60_9PROT</name>
<dbReference type="FunFam" id="3.30.70.360:FF:000001">
    <property type="entry name" value="N-acetyldiaminopimelate deacetylase"/>
    <property type="match status" value="1"/>
</dbReference>
<dbReference type="GO" id="GO:0050118">
    <property type="term" value="F:N-acetyldiaminopimelate deacetylase activity"/>
    <property type="evidence" value="ECO:0007669"/>
    <property type="project" value="UniProtKB-ARBA"/>
</dbReference>
<keyword evidence="1" id="KW-0378">Hydrolase</keyword>
<keyword evidence="2" id="KW-0464">Manganese</keyword>
<feature type="binding site" evidence="2">
    <location>
        <position position="407"/>
    </location>
    <ligand>
        <name>Mn(2+)</name>
        <dbReference type="ChEBI" id="CHEBI:29035"/>
        <label>2</label>
    </ligand>
</feature>
<feature type="chain" id="PRO_5041000886" evidence="3">
    <location>
        <begin position="21"/>
        <end position="447"/>
    </location>
</feature>
<sequence length="447" mass="47643">MKTLALLTASALAFTAPAFAQSLKEDAAADWKNLKPLYEHLHANPELSFQEVETARRMARELRNLGYKVTEKVGRTGVVGVLQNGEGPVVMVRADMDGLPVIEDTGLPYASTARGKNRFGEEQPIMHACGHDVHMTSLIGTLRQLGTRKDEWSGTIVAVLQPAEEIGEGAKAMLDDGLYRRFPKPDYVLGLHDAAAMPAGTVGYAPGYALANVDSVDIYVKGVGGHGAYPHTTKDPIVVASQIVTALQTLVSRETDPQDSAVVTVGAFQAGAKHNIISNEAHLQLTVRSYSDATRERLIEGIKRIARAQAMSVGLPEELMPTVEVAEPYIPATFNDEALSERAAAAMTAALGEGKVLNTPPVMGGEDFSQFGRTSDDIPTLIFWVGAVDSETFAKSQTGEVSLPSLHSPFFAPAAEPTITTGVTAMTAAVLDLMGTEGDAEEGEDTR</sequence>
<evidence type="ECO:0000256" key="2">
    <source>
        <dbReference type="PIRSR" id="PIRSR005962-1"/>
    </source>
</evidence>
<reference evidence="5" key="1">
    <citation type="submission" date="2022-07" db="EMBL/GenBank/DDBJ databases">
        <title>Parvularcula maris sp. nov., an algicidal bacterium isolated from seawater.</title>
        <authorList>
            <person name="Li F."/>
        </authorList>
    </citation>
    <scope>NUCLEOTIDE SEQUENCE</scope>
    <source>
        <strain evidence="5">BGMRC 0090</strain>
    </source>
</reference>
<dbReference type="InterPro" id="IPR036264">
    <property type="entry name" value="Bact_exopeptidase_dim_dom"/>
</dbReference>
<dbReference type="InterPro" id="IPR017439">
    <property type="entry name" value="Amidohydrolase"/>
</dbReference>
<dbReference type="AlphaFoldDB" id="A0A9X2RH60"/>
<keyword evidence="2" id="KW-0479">Metal-binding</keyword>
<evidence type="ECO:0000313" key="5">
    <source>
        <dbReference type="EMBL" id="MCQ8184575.1"/>
    </source>
</evidence>